<keyword evidence="1" id="KW-0732">Signal</keyword>
<keyword evidence="3" id="KW-1185">Reference proteome</keyword>
<dbReference type="Proteomes" id="UP000326396">
    <property type="component" value="Linkage Group LG3"/>
</dbReference>
<evidence type="ECO:0008006" key="4">
    <source>
        <dbReference type="Google" id="ProtNLM"/>
    </source>
</evidence>
<gene>
    <name evidence="2" type="ORF">E3N88_26053</name>
</gene>
<evidence type="ECO:0000313" key="2">
    <source>
        <dbReference type="EMBL" id="KAD4385884.1"/>
    </source>
</evidence>
<proteinExistence type="predicted"/>
<dbReference type="AlphaFoldDB" id="A0A5N6N6L7"/>
<accession>A0A5N6N6L7</accession>
<dbReference type="EMBL" id="SZYD01000013">
    <property type="protein sequence ID" value="KAD4385884.1"/>
    <property type="molecule type" value="Genomic_DNA"/>
</dbReference>
<feature type="chain" id="PRO_5024436497" description="Flotillin-like" evidence="1">
    <location>
        <begin position="17"/>
        <end position="116"/>
    </location>
</feature>
<reference evidence="2 3" key="1">
    <citation type="submission" date="2019-05" db="EMBL/GenBank/DDBJ databases">
        <title>Mikania micrantha, genome provides insights into the molecular mechanism of rapid growth.</title>
        <authorList>
            <person name="Liu B."/>
        </authorList>
    </citation>
    <scope>NUCLEOTIDE SEQUENCE [LARGE SCALE GENOMIC DNA]</scope>
    <source>
        <strain evidence="2">NLD-2019</strain>
        <tissue evidence="2">Leaf</tissue>
    </source>
</reference>
<organism evidence="2 3">
    <name type="scientific">Mikania micrantha</name>
    <name type="common">bitter vine</name>
    <dbReference type="NCBI Taxonomy" id="192012"/>
    <lineage>
        <taxon>Eukaryota</taxon>
        <taxon>Viridiplantae</taxon>
        <taxon>Streptophyta</taxon>
        <taxon>Embryophyta</taxon>
        <taxon>Tracheophyta</taxon>
        <taxon>Spermatophyta</taxon>
        <taxon>Magnoliopsida</taxon>
        <taxon>eudicotyledons</taxon>
        <taxon>Gunneridae</taxon>
        <taxon>Pentapetalae</taxon>
        <taxon>asterids</taxon>
        <taxon>campanulids</taxon>
        <taxon>Asterales</taxon>
        <taxon>Asteraceae</taxon>
        <taxon>Asteroideae</taxon>
        <taxon>Heliantheae alliance</taxon>
        <taxon>Eupatorieae</taxon>
        <taxon>Mikania</taxon>
    </lineage>
</organism>
<comment type="caution">
    <text evidence="2">The sequence shown here is derived from an EMBL/GenBank/DDBJ whole genome shotgun (WGS) entry which is preliminary data.</text>
</comment>
<name>A0A5N6N6L7_9ASTR</name>
<evidence type="ECO:0000313" key="3">
    <source>
        <dbReference type="Proteomes" id="UP000326396"/>
    </source>
</evidence>
<feature type="signal peptide" evidence="1">
    <location>
        <begin position="1"/>
        <end position="16"/>
    </location>
</feature>
<protein>
    <recommendedName>
        <fullName evidence="4">Flotillin-like</fullName>
    </recommendedName>
</protein>
<sequence>MLFFVFLCLCLVGVKKFLVVFMCKEMFDWYWAALSSTDVVLQEFRYCRNKEKACQAIILSQEHKKHDYMEAQALAEANKQGKLAQTYHGESIEKRKSNEELIVPREAYQRSLYVPE</sequence>
<evidence type="ECO:0000256" key="1">
    <source>
        <dbReference type="SAM" id="SignalP"/>
    </source>
</evidence>